<evidence type="ECO:0000259" key="1">
    <source>
        <dbReference type="Pfam" id="PF07602"/>
    </source>
</evidence>
<dbReference type="SUPFAM" id="SSF51126">
    <property type="entry name" value="Pectin lyase-like"/>
    <property type="match status" value="1"/>
</dbReference>
<protein>
    <submittedName>
        <fullName evidence="2">Bacterial Ig-like domain protein</fullName>
    </submittedName>
</protein>
<dbReference type="EMBL" id="LWMU01000049">
    <property type="protein sequence ID" value="KZX13466.1"/>
    <property type="molecule type" value="Genomic_DNA"/>
</dbReference>
<evidence type="ECO:0000313" key="2">
    <source>
        <dbReference type="EMBL" id="KZX13466.1"/>
    </source>
</evidence>
<dbReference type="InterPro" id="IPR011459">
    <property type="entry name" value="DUF1565"/>
</dbReference>
<name>A0A166BK29_METOA</name>
<gene>
    <name evidence="2" type="ORF">MBORA_06150</name>
</gene>
<comment type="caution">
    <text evidence="2">The sequence shown here is derived from an EMBL/GenBank/DDBJ whole genome shotgun (WGS) entry which is preliminary data.</text>
</comment>
<dbReference type="STRING" id="66851.MBORA_06150"/>
<sequence>MFKLNKYILILAIFMVLIMIPFSFAEENSTDLQGINNDDSIAINTDDESQNLEVSNDEVLSKSSSIYLSPNGNDANDGSQSKPVASLNKALSLVSSGGTINVAKGHYNVNSVSITDSVKILGQNGAIFDAGNYGRILQISVPGKSVVISGIKFINGNVKDIEKDKWGGAILITNNVTGTSIMISNNQFLNNVAYAGGAIYVVGNSYGSVIIKNNVFDKCSAEFGGVISTENKVHVNIINNHFKNSFANYGAIVDYGEGSISFSKNTISNCKAFKQGDYIYSFKHKIAKNIGFSISAGNIVRGYKSGLDYKAIFYDINGKALKNYNVHFKVKGKTYKVKTDSKGVAKLYIKLNVGIHKVEITNPETGDKIDYYAFILKRIVGNKPITMIYGDGSKYTVRIIGDNGKFVGYGKIVTFKLNGKSYKVKTNKNGYASLKISLPPKKYNIKAIYKEFKVSNKIKVKPIKLYSKWWLSNGKPIVGKTVIFKVKGKVFAKVKTNKYGYAYANLKKPLKRGAYKVTANCGGKVASMKIRIK</sequence>
<dbReference type="AlphaFoldDB" id="A0A166BK29"/>
<reference evidence="3" key="1">
    <citation type="journal article" date="2016" name="Genome Announc.">
        <title>Draft Genome Sequences of Methanobrevibacter curvatus DSM11111, Methanobrevibacter cuticularis DSM11139, Methanobrevibacter filiformis DSM11501, and Methanobrevibacter oralis DSM7256.</title>
        <authorList>
            <person name="Poehlein A."/>
            <person name="Seedorf H."/>
        </authorList>
    </citation>
    <scope>NUCLEOTIDE SEQUENCE [LARGE SCALE GENOMIC DNA]</scope>
    <source>
        <strain evidence="3">DSM 7256 / JCM 30027 / ZR</strain>
    </source>
</reference>
<feature type="domain" description="DUF1565" evidence="1">
    <location>
        <begin position="71"/>
        <end position="289"/>
    </location>
</feature>
<dbReference type="PATRIC" id="fig|66851.6.peg.682"/>
<dbReference type="OrthoDB" id="78488at2157"/>
<dbReference type="Pfam" id="PF07602">
    <property type="entry name" value="DUF1565"/>
    <property type="match status" value="1"/>
</dbReference>
<accession>A0A166BK29</accession>
<keyword evidence="3" id="KW-1185">Reference proteome</keyword>
<evidence type="ECO:0000313" key="3">
    <source>
        <dbReference type="Proteomes" id="UP000077428"/>
    </source>
</evidence>
<dbReference type="RefSeq" id="WP_063720218.1">
    <property type="nucleotide sequence ID" value="NZ_LT985132.1"/>
</dbReference>
<dbReference type="InterPro" id="IPR012334">
    <property type="entry name" value="Pectin_lyas_fold"/>
</dbReference>
<dbReference type="Gene3D" id="2.160.20.10">
    <property type="entry name" value="Single-stranded right-handed beta-helix, Pectin lyase-like"/>
    <property type="match status" value="1"/>
</dbReference>
<dbReference type="InterPro" id="IPR011050">
    <property type="entry name" value="Pectin_lyase_fold/virulence"/>
</dbReference>
<organism evidence="2 3">
    <name type="scientific">Methanobrevibacter oralis</name>
    <dbReference type="NCBI Taxonomy" id="66851"/>
    <lineage>
        <taxon>Archaea</taxon>
        <taxon>Methanobacteriati</taxon>
        <taxon>Methanobacteriota</taxon>
        <taxon>Methanomada group</taxon>
        <taxon>Methanobacteria</taxon>
        <taxon>Methanobacteriales</taxon>
        <taxon>Methanobacteriaceae</taxon>
        <taxon>Methanobrevibacter</taxon>
    </lineage>
</organism>
<dbReference type="Gene3D" id="2.60.40.10">
    <property type="entry name" value="Immunoglobulins"/>
    <property type="match status" value="1"/>
</dbReference>
<proteinExistence type="predicted"/>
<dbReference type="InterPro" id="IPR013783">
    <property type="entry name" value="Ig-like_fold"/>
</dbReference>
<dbReference type="Proteomes" id="UP000077428">
    <property type="component" value="Unassembled WGS sequence"/>
</dbReference>